<keyword evidence="2" id="KW-1185">Reference proteome</keyword>
<reference evidence="2" key="1">
    <citation type="submission" date="2016-10" db="EMBL/GenBank/DDBJ databases">
        <authorList>
            <person name="Varghese N."/>
            <person name="Submissions S."/>
        </authorList>
    </citation>
    <scope>NUCLEOTIDE SEQUENCE [LARGE SCALE GENOMIC DNA]</scope>
    <source>
        <strain evidence="2">DSM 19684</strain>
    </source>
</reference>
<organism evidence="1 2">
    <name type="scientific">Epilithonimonas hungarica</name>
    <dbReference type="NCBI Taxonomy" id="454006"/>
    <lineage>
        <taxon>Bacteria</taxon>
        <taxon>Pseudomonadati</taxon>
        <taxon>Bacteroidota</taxon>
        <taxon>Flavobacteriia</taxon>
        <taxon>Flavobacteriales</taxon>
        <taxon>Weeksellaceae</taxon>
        <taxon>Chryseobacterium group</taxon>
        <taxon>Epilithonimonas</taxon>
    </lineage>
</organism>
<proteinExistence type="predicted"/>
<evidence type="ECO:0000313" key="1">
    <source>
        <dbReference type="EMBL" id="SDG35801.1"/>
    </source>
</evidence>
<sequence>MYLNIGKSDSTNNADCSINQLVPAASLLHFSTIKSYNESVS</sequence>
<gene>
    <name evidence="1" type="ORF">SAMN05421825_3143</name>
</gene>
<evidence type="ECO:0000313" key="2">
    <source>
        <dbReference type="Proteomes" id="UP000199203"/>
    </source>
</evidence>
<dbReference type="EMBL" id="FNBH01000004">
    <property type="protein sequence ID" value="SDG35801.1"/>
    <property type="molecule type" value="Genomic_DNA"/>
</dbReference>
<protein>
    <submittedName>
        <fullName evidence="1">Uncharacterized protein</fullName>
    </submittedName>
</protein>
<dbReference type="AlphaFoldDB" id="A0A1G7TKT0"/>
<accession>A0A1G7TKT0</accession>
<dbReference type="Proteomes" id="UP000199203">
    <property type="component" value="Unassembled WGS sequence"/>
</dbReference>
<name>A0A1G7TKT0_9FLAO</name>